<dbReference type="AlphaFoldDB" id="A0AAV4M922"/>
<sequence>MLEGSGCPRVFLTHLPTSCRNSGSKKRDGFCTLPNALGMGAINFRDVPSKSVGKMRVLSNSGSAYSTAILTTTC</sequence>
<name>A0AAV4M922_9ARAC</name>
<evidence type="ECO:0000313" key="2">
    <source>
        <dbReference type="Proteomes" id="UP001054837"/>
    </source>
</evidence>
<organism evidence="1 2">
    <name type="scientific">Caerostris darwini</name>
    <dbReference type="NCBI Taxonomy" id="1538125"/>
    <lineage>
        <taxon>Eukaryota</taxon>
        <taxon>Metazoa</taxon>
        <taxon>Ecdysozoa</taxon>
        <taxon>Arthropoda</taxon>
        <taxon>Chelicerata</taxon>
        <taxon>Arachnida</taxon>
        <taxon>Araneae</taxon>
        <taxon>Araneomorphae</taxon>
        <taxon>Entelegynae</taxon>
        <taxon>Araneoidea</taxon>
        <taxon>Araneidae</taxon>
        <taxon>Caerostris</taxon>
    </lineage>
</organism>
<dbReference type="Proteomes" id="UP001054837">
    <property type="component" value="Unassembled WGS sequence"/>
</dbReference>
<comment type="caution">
    <text evidence="1">The sequence shown here is derived from an EMBL/GenBank/DDBJ whole genome shotgun (WGS) entry which is preliminary data.</text>
</comment>
<accession>A0AAV4M922</accession>
<reference evidence="1 2" key="1">
    <citation type="submission" date="2021-06" db="EMBL/GenBank/DDBJ databases">
        <title>Caerostris darwini draft genome.</title>
        <authorList>
            <person name="Kono N."/>
            <person name="Arakawa K."/>
        </authorList>
    </citation>
    <scope>NUCLEOTIDE SEQUENCE [LARGE SCALE GENOMIC DNA]</scope>
</reference>
<protein>
    <submittedName>
        <fullName evidence="1">Uncharacterized protein</fullName>
    </submittedName>
</protein>
<dbReference type="EMBL" id="BPLQ01000191">
    <property type="protein sequence ID" value="GIX68642.1"/>
    <property type="molecule type" value="Genomic_DNA"/>
</dbReference>
<evidence type="ECO:0000313" key="1">
    <source>
        <dbReference type="EMBL" id="GIX68642.1"/>
    </source>
</evidence>
<proteinExistence type="predicted"/>
<keyword evidence="2" id="KW-1185">Reference proteome</keyword>
<gene>
    <name evidence="1" type="ORF">CDAR_47611</name>
</gene>